<keyword evidence="3" id="KW-1185">Reference proteome</keyword>
<dbReference type="VEuPathDB" id="FungiDB:FUN_005264"/>
<evidence type="ECO:0000256" key="1">
    <source>
        <dbReference type="SAM" id="Phobius"/>
    </source>
</evidence>
<feature type="transmembrane region" description="Helical" evidence="1">
    <location>
        <begin position="46"/>
        <end position="66"/>
    </location>
</feature>
<dbReference type="VEuPathDB" id="FungiDB:RhiirFUN_004933"/>
<reference evidence="2 3" key="1">
    <citation type="submission" date="2015-10" db="EMBL/GenBank/DDBJ databases">
        <title>Genome analyses suggest a sexual origin of heterokaryosis in a supposedly ancient asexual fungus.</title>
        <authorList>
            <person name="Ropars J."/>
            <person name="Sedzielewska K."/>
            <person name="Noel J."/>
            <person name="Charron P."/>
            <person name="Farinelli L."/>
            <person name="Marton T."/>
            <person name="Kruger M."/>
            <person name="Pelin A."/>
            <person name="Brachmann A."/>
            <person name="Corradi N."/>
        </authorList>
    </citation>
    <scope>NUCLEOTIDE SEQUENCE [LARGE SCALE GENOMIC DNA]</scope>
    <source>
        <strain evidence="2 3">A4</strain>
    </source>
</reference>
<gene>
    <name evidence="2" type="ORF">RhiirA4_519348</name>
</gene>
<feature type="transmembrane region" description="Helical" evidence="1">
    <location>
        <begin position="72"/>
        <end position="96"/>
    </location>
</feature>
<dbReference type="EMBL" id="LLXI01004447">
    <property type="protein sequence ID" value="PKY60636.1"/>
    <property type="molecule type" value="Genomic_DNA"/>
</dbReference>
<comment type="caution">
    <text evidence="2">The sequence shown here is derived from an EMBL/GenBank/DDBJ whole genome shotgun (WGS) entry which is preliminary data.</text>
</comment>
<accession>A0A2I1HP40</accession>
<dbReference type="Proteomes" id="UP000234323">
    <property type="component" value="Unassembled WGS sequence"/>
</dbReference>
<dbReference type="VEuPathDB" id="FungiDB:RhiirA1_493212"/>
<dbReference type="AlphaFoldDB" id="A0A2I1HP40"/>
<organism evidence="2 3">
    <name type="scientific">Rhizophagus irregularis</name>
    <dbReference type="NCBI Taxonomy" id="588596"/>
    <lineage>
        <taxon>Eukaryota</taxon>
        <taxon>Fungi</taxon>
        <taxon>Fungi incertae sedis</taxon>
        <taxon>Mucoromycota</taxon>
        <taxon>Glomeromycotina</taxon>
        <taxon>Glomeromycetes</taxon>
        <taxon>Glomerales</taxon>
        <taxon>Glomeraceae</taxon>
        <taxon>Rhizophagus</taxon>
    </lineage>
</organism>
<feature type="transmembrane region" description="Helical" evidence="1">
    <location>
        <begin position="238"/>
        <end position="257"/>
    </location>
</feature>
<sequence>MADSTEYTSESDILDSFVYNLLPIFLFTMNFLDDNWNYNSSTGGRIFDDAIFLGTPFIGTLILMWIKNVNIIWLNIFYTIHVSFVLFFFVATRVWLNHGELNHEKLNHEELNHGELNHGELNHEKLNYEGDVKCSMKYVYEKITWKVWIHRILFSLVISQTILIIFSLIFMYKFLPKESLTKADYKYYLWEFFPCMVIIFYLIIQSLIFYRKEDEKEDKKNKKNEENERKNKKLIETITRFIIWSILHGIIVTELWLFPINAYFTKFYLLLYVNCVTLIFRYDSPKGIKFGVGFLNFIFIENSNSLKENFHLSVKYFFFLDEDEITEHKDPVHNDRFKNIRSLYTK</sequence>
<evidence type="ECO:0000313" key="3">
    <source>
        <dbReference type="Proteomes" id="UP000234323"/>
    </source>
</evidence>
<keyword evidence="1" id="KW-1133">Transmembrane helix</keyword>
<keyword evidence="1" id="KW-0812">Transmembrane</keyword>
<feature type="transmembrane region" description="Helical" evidence="1">
    <location>
        <begin position="152"/>
        <end position="175"/>
    </location>
</feature>
<name>A0A2I1HP40_9GLOM</name>
<protein>
    <submittedName>
        <fullName evidence="2">Uncharacterized protein</fullName>
    </submittedName>
</protein>
<keyword evidence="1" id="KW-0472">Membrane</keyword>
<evidence type="ECO:0000313" key="2">
    <source>
        <dbReference type="EMBL" id="PKY60636.1"/>
    </source>
</evidence>
<feature type="transmembrane region" description="Helical" evidence="1">
    <location>
        <begin position="17"/>
        <end position="34"/>
    </location>
</feature>
<feature type="transmembrane region" description="Helical" evidence="1">
    <location>
        <begin position="187"/>
        <end position="210"/>
    </location>
</feature>
<proteinExistence type="predicted"/>